<dbReference type="SUPFAM" id="SSF56496">
    <property type="entry name" value="Fibrinogen C-terminal domain-like"/>
    <property type="match status" value="1"/>
</dbReference>
<organism evidence="8 9">
    <name type="scientific">Porites lobata</name>
    <dbReference type="NCBI Taxonomy" id="104759"/>
    <lineage>
        <taxon>Eukaryota</taxon>
        <taxon>Metazoa</taxon>
        <taxon>Cnidaria</taxon>
        <taxon>Anthozoa</taxon>
        <taxon>Hexacorallia</taxon>
        <taxon>Scleractinia</taxon>
        <taxon>Fungiina</taxon>
        <taxon>Poritidae</taxon>
        <taxon>Porites</taxon>
    </lineage>
</organism>
<dbReference type="SUPFAM" id="SSF48726">
    <property type="entry name" value="Immunoglobulin"/>
    <property type="match status" value="1"/>
</dbReference>
<dbReference type="PROSITE" id="PS51406">
    <property type="entry name" value="FIBRINOGEN_C_2"/>
    <property type="match status" value="1"/>
</dbReference>
<keyword evidence="9" id="KW-1185">Reference proteome</keyword>
<dbReference type="PROSITE" id="PS50835">
    <property type="entry name" value="IG_LIKE"/>
    <property type="match status" value="1"/>
</dbReference>
<dbReference type="InterPro" id="IPR014716">
    <property type="entry name" value="Fibrinogen_a/b/g_C_1"/>
</dbReference>
<comment type="subcellular location">
    <subcellularLocation>
        <location evidence="1">Secreted</location>
        <location evidence="1">Extracellular space</location>
        <location evidence="1">Extracellular matrix</location>
    </subcellularLocation>
</comment>
<name>A0ABN8MNW5_9CNID</name>
<dbReference type="SMART" id="SM00409">
    <property type="entry name" value="IG"/>
    <property type="match status" value="1"/>
</dbReference>
<dbReference type="Pfam" id="PF00147">
    <property type="entry name" value="Fibrinogen_C"/>
    <property type="match status" value="1"/>
</dbReference>
<feature type="non-terminal residue" evidence="8">
    <location>
        <position position="1"/>
    </location>
</feature>
<comment type="caution">
    <text evidence="8">The sequence shown here is derived from an EMBL/GenBank/DDBJ whole genome shotgun (WGS) entry which is preliminary data.</text>
</comment>
<dbReference type="InterPro" id="IPR050373">
    <property type="entry name" value="Fibrinogen_C-term_domain"/>
</dbReference>
<dbReference type="PANTHER" id="PTHR19143">
    <property type="entry name" value="FIBRINOGEN/TENASCIN/ANGIOPOEITIN"/>
    <property type="match status" value="1"/>
</dbReference>
<keyword evidence="5" id="KW-0472">Membrane</keyword>
<evidence type="ECO:0008006" key="10">
    <source>
        <dbReference type="Google" id="ProtNLM"/>
    </source>
</evidence>
<evidence type="ECO:0000256" key="1">
    <source>
        <dbReference type="ARBA" id="ARBA00004498"/>
    </source>
</evidence>
<evidence type="ECO:0000256" key="2">
    <source>
        <dbReference type="ARBA" id="ARBA00022530"/>
    </source>
</evidence>
<reference evidence="8 9" key="1">
    <citation type="submission" date="2022-05" db="EMBL/GenBank/DDBJ databases">
        <authorList>
            <consortium name="Genoscope - CEA"/>
            <person name="William W."/>
        </authorList>
    </citation>
    <scope>NUCLEOTIDE SEQUENCE [LARGE SCALE GENOMIC DNA]</scope>
</reference>
<dbReference type="NCBIfam" id="NF040941">
    <property type="entry name" value="GGGWT_bact"/>
    <property type="match status" value="1"/>
</dbReference>
<evidence type="ECO:0000259" key="6">
    <source>
        <dbReference type="PROSITE" id="PS50835"/>
    </source>
</evidence>
<dbReference type="InterPro" id="IPR036179">
    <property type="entry name" value="Ig-like_dom_sf"/>
</dbReference>
<feature type="transmembrane region" description="Helical" evidence="5">
    <location>
        <begin position="326"/>
        <end position="344"/>
    </location>
</feature>
<keyword evidence="3" id="KW-1015">Disulfide bond</keyword>
<dbReference type="PROSITE" id="PS00514">
    <property type="entry name" value="FIBRINOGEN_C_1"/>
    <property type="match status" value="1"/>
</dbReference>
<dbReference type="InterPro" id="IPR003599">
    <property type="entry name" value="Ig_sub"/>
</dbReference>
<dbReference type="SMART" id="SM00408">
    <property type="entry name" value="IGc2"/>
    <property type="match status" value="1"/>
</dbReference>
<evidence type="ECO:0000256" key="4">
    <source>
        <dbReference type="SAM" id="MobiDB-lite"/>
    </source>
</evidence>
<dbReference type="InterPro" id="IPR013783">
    <property type="entry name" value="Ig-like_fold"/>
</dbReference>
<feature type="compositionally biased region" description="Pro residues" evidence="4">
    <location>
        <begin position="42"/>
        <end position="51"/>
    </location>
</feature>
<dbReference type="InterPro" id="IPR036056">
    <property type="entry name" value="Fibrinogen-like_C"/>
</dbReference>
<feature type="region of interest" description="Disordered" evidence="4">
    <location>
        <begin position="36"/>
        <end position="125"/>
    </location>
</feature>
<evidence type="ECO:0000259" key="7">
    <source>
        <dbReference type="PROSITE" id="PS51406"/>
    </source>
</evidence>
<evidence type="ECO:0000256" key="5">
    <source>
        <dbReference type="SAM" id="Phobius"/>
    </source>
</evidence>
<sequence length="572" mass="63011">RKIHHNRNRRQLNSVNATLKGNKLLSKLRPRICQSKGLRCLPGPPGPPGSPGPRGEKGTPGRRGHRGKQGNKGDQGIMGSPGKSGKQGIMGPVGPAGEAGPNGQKGDMGPAGLPGSKGEPGESISVPTVAVSPARLTANETRSASFQCSVNGNPKPTVVWSKLNSQTKIIQSAVLGDTLFLQNLKGSDAGVYKCSAVNILGQAHAVGHLNTHPGEHQHSVSIHISISLGKTFPRISHYMDRRVTSPTWGQPPPCKQALRVNKILTAHPLRLSLLRIIKYKVDRTTLRKLYKYLMPKRSVSLSTCCLLMQKLLTIALAAAITSHAKPLNVIYLEVIFLSCYIFILSRIYNVFSVETGTYIEVQSKDCSDLFKSGYSQSGVYSVDLDGKGSFNVYCDMRTDGGGWTVFQRRQDGSEDFYRGWNDYKSGFGQLTAEFWLGNDKIHRMTAARPSSLRVELEDWNGGIAYAKYGKFNIGDEQAKYRLEVGSYSGTAGDSLSYHKKMAFTTKNRDNDIKDLSNCAVVYTGAWWYRSCHNSNLNGKYLGNKRDYRGVAWNHFRDRFSLKFSEMKLKPSS</sequence>
<dbReference type="InterPro" id="IPR002181">
    <property type="entry name" value="Fibrinogen_a/b/g_C_dom"/>
</dbReference>
<feature type="region of interest" description="Disordered" evidence="4">
    <location>
        <begin position="1"/>
        <end position="23"/>
    </location>
</feature>
<dbReference type="InterPro" id="IPR008160">
    <property type="entry name" value="Collagen"/>
</dbReference>
<dbReference type="Pfam" id="PF01391">
    <property type="entry name" value="Collagen"/>
    <property type="match status" value="1"/>
</dbReference>
<keyword evidence="2" id="KW-0272">Extracellular matrix</keyword>
<evidence type="ECO:0000256" key="3">
    <source>
        <dbReference type="ARBA" id="ARBA00023157"/>
    </source>
</evidence>
<evidence type="ECO:0000313" key="8">
    <source>
        <dbReference type="EMBL" id="CAH3032644.1"/>
    </source>
</evidence>
<protein>
    <recommendedName>
        <fullName evidence="10">Fibrinogen C-terminal domain-containing protein</fullName>
    </recommendedName>
</protein>
<keyword evidence="5" id="KW-1133">Transmembrane helix</keyword>
<feature type="compositionally biased region" description="Basic residues" evidence="4">
    <location>
        <begin position="1"/>
        <end position="10"/>
    </location>
</feature>
<dbReference type="InterPro" id="IPR003598">
    <property type="entry name" value="Ig_sub2"/>
</dbReference>
<feature type="compositionally biased region" description="Basic residues" evidence="4">
    <location>
        <begin position="60"/>
        <end position="69"/>
    </location>
</feature>
<dbReference type="InterPro" id="IPR013098">
    <property type="entry name" value="Ig_I-set"/>
</dbReference>
<feature type="domain" description="Ig-like" evidence="6">
    <location>
        <begin position="127"/>
        <end position="221"/>
    </location>
</feature>
<feature type="transmembrane region" description="Helical" evidence="5">
    <location>
        <begin position="298"/>
        <end position="320"/>
    </location>
</feature>
<proteinExistence type="predicted"/>
<dbReference type="Gene3D" id="3.90.215.10">
    <property type="entry name" value="Gamma Fibrinogen, chain A, domain 1"/>
    <property type="match status" value="1"/>
</dbReference>
<evidence type="ECO:0000313" key="9">
    <source>
        <dbReference type="Proteomes" id="UP001159405"/>
    </source>
</evidence>
<dbReference type="InterPro" id="IPR020837">
    <property type="entry name" value="Fibrinogen_CS"/>
</dbReference>
<dbReference type="EMBL" id="CALNXK010000001">
    <property type="protein sequence ID" value="CAH3032644.1"/>
    <property type="molecule type" value="Genomic_DNA"/>
</dbReference>
<accession>A0ABN8MNW5</accession>
<dbReference type="SMART" id="SM00186">
    <property type="entry name" value="FBG"/>
    <property type="match status" value="1"/>
</dbReference>
<keyword evidence="2" id="KW-0964">Secreted</keyword>
<dbReference type="InterPro" id="IPR007110">
    <property type="entry name" value="Ig-like_dom"/>
</dbReference>
<dbReference type="PANTHER" id="PTHR19143:SF459">
    <property type="entry name" value="FIBRINOGEN C-TERMINAL DOMAIN-CONTAINING PROTEIN"/>
    <property type="match status" value="1"/>
</dbReference>
<dbReference type="CDD" id="cd00087">
    <property type="entry name" value="FReD"/>
    <property type="match status" value="1"/>
</dbReference>
<feature type="domain" description="Fibrinogen C-terminal" evidence="7">
    <location>
        <begin position="357"/>
        <end position="572"/>
    </location>
</feature>
<keyword evidence="5" id="KW-0812">Transmembrane</keyword>
<dbReference type="Pfam" id="PF07679">
    <property type="entry name" value="I-set"/>
    <property type="match status" value="1"/>
</dbReference>
<dbReference type="Gene3D" id="2.60.40.10">
    <property type="entry name" value="Immunoglobulins"/>
    <property type="match status" value="1"/>
</dbReference>
<dbReference type="Proteomes" id="UP001159405">
    <property type="component" value="Unassembled WGS sequence"/>
</dbReference>
<gene>
    <name evidence="8" type="ORF">PLOB_00000129</name>
</gene>